<keyword evidence="3" id="KW-1185">Reference proteome</keyword>
<feature type="region of interest" description="Disordered" evidence="1">
    <location>
        <begin position="83"/>
        <end position="114"/>
    </location>
</feature>
<protein>
    <submittedName>
        <fullName evidence="2">Uncharacterized protein</fullName>
    </submittedName>
</protein>
<name>A0A9P5Z4N8_9AGAR</name>
<gene>
    <name evidence="2" type="ORF">BDN70DRAFT_574003</name>
</gene>
<accession>A0A9P5Z4N8</accession>
<proteinExistence type="predicted"/>
<sequence length="183" mass="20027">MQHHDKLSSTAASMRKKIKTHLKPKAHNKLVNVKNNIQKRSLQPQCVTSQHEIPRRFAAPMSNISTIANAPVVVDLTLDNESDDPIIEVQPPSTSAPKPSSSSRNPKGSYNRVWIRPVTPPVNDHMSILKTISESPKVKKSTGILPAAPFVDSSRNFTLPATLLAQTSPSFKLGSINNPITID</sequence>
<feature type="compositionally biased region" description="Low complexity" evidence="1">
    <location>
        <begin position="91"/>
        <end position="109"/>
    </location>
</feature>
<comment type="caution">
    <text evidence="2">The sequence shown here is derived from an EMBL/GenBank/DDBJ whole genome shotgun (WGS) entry which is preliminary data.</text>
</comment>
<dbReference type="AlphaFoldDB" id="A0A9P5Z4N8"/>
<dbReference type="Proteomes" id="UP000807469">
    <property type="component" value="Unassembled WGS sequence"/>
</dbReference>
<dbReference type="EMBL" id="MU155185">
    <property type="protein sequence ID" value="KAF9481022.1"/>
    <property type="molecule type" value="Genomic_DNA"/>
</dbReference>
<evidence type="ECO:0000313" key="2">
    <source>
        <dbReference type="EMBL" id="KAF9481022.1"/>
    </source>
</evidence>
<reference evidence="2" key="1">
    <citation type="submission" date="2020-11" db="EMBL/GenBank/DDBJ databases">
        <authorList>
            <consortium name="DOE Joint Genome Institute"/>
            <person name="Ahrendt S."/>
            <person name="Riley R."/>
            <person name="Andreopoulos W."/>
            <person name="Labutti K."/>
            <person name="Pangilinan J."/>
            <person name="Ruiz-Duenas F.J."/>
            <person name="Barrasa J.M."/>
            <person name="Sanchez-Garcia M."/>
            <person name="Camarero S."/>
            <person name="Miyauchi S."/>
            <person name="Serrano A."/>
            <person name="Linde D."/>
            <person name="Babiker R."/>
            <person name="Drula E."/>
            <person name="Ayuso-Fernandez I."/>
            <person name="Pacheco R."/>
            <person name="Padilla G."/>
            <person name="Ferreira P."/>
            <person name="Barriuso J."/>
            <person name="Kellner H."/>
            <person name="Castanera R."/>
            <person name="Alfaro M."/>
            <person name="Ramirez L."/>
            <person name="Pisabarro A.G."/>
            <person name="Kuo A."/>
            <person name="Tritt A."/>
            <person name="Lipzen A."/>
            <person name="He G."/>
            <person name="Yan M."/>
            <person name="Ng V."/>
            <person name="Cullen D."/>
            <person name="Martin F."/>
            <person name="Rosso M.-N."/>
            <person name="Henrissat B."/>
            <person name="Hibbett D."/>
            <person name="Martinez A.T."/>
            <person name="Grigoriev I.V."/>
        </authorList>
    </citation>
    <scope>NUCLEOTIDE SEQUENCE</scope>
    <source>
        <strain evidence="2">CIRM-BRFM 674</strain>
    </source>
</reference>
<evidence type="ECO:0000256" key="1">
    <source>
        <dbReference type="SAM" id="MobiDB-lite"/>
    </source>
</evidence>
<organism evidence="2 3">
    <name type="scientific">Pholiota conissans</name>
    <dbReference type="NCBI Taxonomy" id="109636"/>
    <lineage>
        <taxon>Eukaryota</taxon>
        <taxon>Fungi</taxon>
        <taxon>Dikarya</taxon>
        <taxon>Basidiomycota</taxon>
        <taxon>Agaricomycotina</taxon>
        <taxon>Agaricomycetes</taxon>
        <taxon>Agaricomycetidae</taxon>
        <taxon>Agaricales</taxon>
        <taxon>Agaricineae</taxon>
        <taxon>Strophariaceae</taxon>
        <taxon>Pholiota</taxon>
    </lineage>
</organism>
<evidence type="ECO:0000313" key="3">
    <source>
        <dbReference type="Proteomes" id="UP000807469"/>
    </source>
</evidence>